<dbReference type="CDD" id="cd15482">
    <property type="entry name" value="Sialidase_non-viral"/>
    <property type="match status" value="1"/>
</dbReference>
<accession>A0ABQ4E6Y0</accession>
<evidence type="ECO:0000256" key="1">
    <source>
        <dbReference type="SAM" id="Phobius"/>
    </source>
</evidence>
<keyword evidence="1" id="KW-1133">Transmembrane helix</keyword>
<dbReference type="SUPFAM" id="SSF50939">
    <property type="entry name" value="Sialidases"/>
    <property type="match status" value="1"/>
</dbReference>
<sequence>MPIREFAGFDVDTVAEAVRPAPLAEVRSAAQARRRRRTGGLALALVVVFAGMAALPVVAGQRAVGWGEPSPPPPARDRATQLFLTGPDSGVGVENIDDGCTLRFAHTTDGGRNWSGWDQASYRAADCPPGATPSNHDLRFSVLGERSYLVRDAGRFRLSTDHGRTWQDAAQAIVAVAAFPPSARTVFCQGGCGALDQPLAVDPPTGTVYRLTGAPPSPYPPFSIYPGEDGTIWATYWPGDIDVMVVARSTDRGATWNTWRPARGANVIAVAGVDDRQAYLLIEPPPLPGAEPMERSGPAQLLHTTDGGATWTDVGTDLPASPTSRPFTIASDGSLLVAESGDVTPNLTPYLLVSRDGGRHFSTERGPGGAGPVGVAPGHAWLYGRDDMSVLGPDHVSITRDGSAWTRFALPD</sequence>
<dbReference type="SUPFAM" id="SSF110296">
    <property type="entry name" value="Oligoxyloglucan reducing end-specific cellobiohydrolase"/>
    <property type="match status" value="1"/>
</dbReference>
<keyword evidence="1" id="KW-0812">Transmembrane</keyword>
<evidence type="ECO:0000313" key="2">
    <source>
        <dbReference type="EMBL" id="GIG90475.1"/>
    </source>
</evidence>
<dbReference type="Proteomes" id="UP000646749">
    <property type="component" value="Unassembled WGS sequence"/>
</dbReference>
<evidence type="ECO:0000313" key="3">
    <source>
        <dbReference type="Proteomes" id="UP000646749"/>
    </source>
</evidence>
<dbReference type="EMBL" id="BONW01000028">
    <property type="protein sequence ID" value="GIG90475.1"/>
    <property type="molecule type" value="Genomic_DNA"/>
</dbReference>
<protein>
    <recommendedName>
        <fullName evidence="4">Exo-alpha-sialidase</fullName>
    </recommendedName>
</protein>
<dbReference type="InterPro" id="IPR015943">
    <property type="entry name" value="WD40/YVTN_repeat-like_dom_sf"/>
</dbReference>
<proteinExistence type="predicted"/>
<dbReference type="InterPro" id="IPR036278">
    <property type="entry name" value="Sialidase_sf"/>
</dbReference>
<organism evidence="2 3">
    <name type="scientific">Plantactinospora endophytica</name>
    <dbReference type="NCBI Taxonomy" id="673535"/>
    <lineage>
        <taxon>Bacteria</taxon>
        <taxon>Bacillati</taxon>
        <taxon>Actinomycetota</taxon>
        <taxon>Actinomycetes</taxon>
        <taxon>Micromonosporales</taxon>
        <taxon>Micromonosporaceae</taxon>
        <taxon>Plantactinospora</taxon>
    </lineage>
</organism>
<dbReference type="Gene3D" id="2.130.10.10">
    <property type="entry name" value="YVTN repeat-like/Quinoprotein amine dehydrogenase"/>
    <property type="match status" value="1"/>
</dbReference>
<name>A0ABQ4E6Y0_9ACTN</name>
<comment type="caution">
    <text evidence="2">The sequence shown here is derived from an EMBL/GenBank/DDBJ whole genome shotgun (WGS) entry which is preliminary data.</text>
</comment>
<evidence type="ECO:0008006" key="4">
    <source>
        <dbReference type="Google" id="ProtNLM"/>
    </source>
</evidence>
<gene>
    <name evidence="2" type="ORF">Pen02_54110</name>
</gene>
<reference evidence="2 3" key="1">
    <citation type="submission" date="2021-01" db="EMBL/GenBank/DDBJ databases">
        <title>Whole genome shotgun sequence of Plantactinospora endophytica NBRC 110450.</title>
        <authorList>
            <person name="Komaki H."/>
            <person name="Tamura T."/>
        </authorList>
    </citation>
    <scope>NUCLEOTIDE SEQUENCE [LARGE SCALE GENOMIC DNA]</scope>
    <source>
        <strain evidence="2 3">NBRC 110450</strain>
    </source>
</reference>
<dbReference type="RefSeq" id="WP_203868893.1">
    <property type="nucleotide sequence ID" value="NZ_BONW01000028.1"/>
</dbReference>
<keyword evidence="3" id="KW-1185">Reference proteome</keyword>
<keyword evidence="1" id="KW-0472">Membrane</keyword>
<feature type="transmembrane region" description="Helical" evidence="1">
    <location>
        <begin position="41"/>
        <end position="59"/>
    </location>
</feature>